<dbReference type="Proteomes" id="UP000284243">
    <property type="component" value="Unassembled WGS sequence"/>
</dbReference>
<keyword evidence="7" id="KW-0326">Glycosidase</keyword>
<dbReference type="SUPFAM" id="SSF53167">
    <property type="entry name" value="Purine and uridine phosphorylases"/>
    <property type="match status" value="1"/>
</dbReference>
<protein>
    <recommendedName>
        <fullName evidence="2">adenosylhomocysteine nucleosidase</fullName>
        <ecNumber evidence="2">3.2.2.9</ecNumber>
    </recommendedName>
</protein>
<feature type="domain" description="Nucleoside phosphorylase" evidence="6">
    <location>
        <begin position="2"/>
        <end position="225"/>
    </location>
</feature>
<dbReference type="UniPathway" id="UPA00904">
    <property type="reaction ID" value="UER00871"/>
</dbReference>
<dbReference type="InterPro" id="IPR010049">
    <property type="entry name" value="MTA_SAH_Nsdase"/>
</dbReference>
<dbReference type="InterPro" id="IPR035994">
    <property type="entry name" value="Nucleoside_phosphorylase_sf"/>
</dbReference>
<dbReference type="Pfam" id="PF01048">
    <property type="entry name" value="PNP_UDP_1"/>
    <property type="match status" value="1"/>
</dbReference>
<dbReference type="CDD" id="cd09008">
    <property type="entry name" value="MTAN"/>
    <property type="match status" value="1"/>
</dbReference>
<evidence type="ECO:0000256" key="3">
    <source>
        <dbReference type="ARBA" id="ARBA00022605"/>
    </source>
</evidence>
<organism evidence="7 8">
    <name type="scientific">Odoribacter splanchnicus</name>
    <dbReference type="NCBI Taxonomy" id="28118"/>
    <lineage>
        <taxon>Bacteria</taxon>
        <taxon>Pseudomonadati</taxon>
        <taxon>Bacteroidota</taxon>
        <taxon>Bacteroidia</taxon>
        <taxon>Bacteroidales</taxon>
        <taxon>Odoribacteraceae</taxon>
        <taxon>Odoribacter</taxon>
    </lineage>
</organism>
<evidence type="ECO:0000256" key="4">
    <source>
        <dbReference type="ARBA" id="ARBA00022801"/>
    </source>
</evidence>
<keyword evidence="5" id="KW-0486">Methionine biosynthesis</keyword>
<dbReference type="GO" id="GO:0005829">
    <property type="term" value="C:cytosol"/>
    <property type="evidence" value="ECO:0007669"/>
    <property type="project" value="TreeGrafter"/>
</dbReference>
<dbReference type="RefSeq" id="WP_087384249.1">
    <property type="nucleotide sequence ID" value="NZ_CABJFF010000005.1"/>
</dbReference>
<dbReference type="NCBIfam" id="NF004079">
    <property type="entry name" value="PRK05584.1"/>
    <property type="match status" value="1"/>
</dbReference>
<comment type="caution">
    <text evidence="7">The sequence shown here is derived from an EMBL/GenBank/DDBJ whole genome shotgun (WGS) entry which is preliminary data.</text>
</comment>
<dbReference type="GO" id="GO:0019509">
    <property type="term" value="P:L-methionine salvage from methylthioadenosine"/>
    <property type="evidence" value="ECO:0007669"/>
    <property type="project" value="UniProtKB-UniPathway"/>
</dbReference>
<dbReference type="AlphaFoldDB" id="A0A412TTP7"/>
<evidence type="ECO:0000313" key="7">
    <source>
        <dbReference type="EMBL" id="RGU57245.1"/>
    </source>
</evidence>
<dbReference type="GO" id="GO:0008930">
    <property type="term" value="F:methylthioadenosine nucleosidase activity"/>
    <property type="evidence" value="ECO:0007669"/>
    <property type="project" value="InterPro"/>
</dbReference>
<dbReference type="Gene3D" id="3.40.50.1580">
    <property type="entry name" value="Nucleoside phosphorylase domain"/>
    <property type="match status" value="1"/>
</dbReference>
<keyword evidence="4 7" id="KW-0378">Hydrolase</keyword>
<dbReference type="GO" id="GO:0019284">
    <property type="term" value="P:L-methionine salvage from S-adenosylmethionine"/>
    <property type="evidence" value="ECO:0007669"/>
    <property type="project" value="TreeGrafter"/>
</dbReference>
<comment type="pathway">
    <text evidence="1">Amino-acid biosynthesis; L-methionine biosynthesis via salvage pathway; S-methyl-5-thio-alpha-D-ribose 1-phosphate from S-methyl-5'-thioadenosine (hydrolase route): step 1/2.</text>
</comment>
<dbReference type="PANTHER" id="PTHR46832">
    <property type="entry name" value="5'-METHYLTHIOADENOSINE/S-ADENOSYLHOMOCYSTEINE NUCLEOSIDASE"/>
    <property type="match status" value="1"/>
</dbReference>
<keyword evidence="3" id="KW-0028">Amino-acid biosynthesis</keyword>
<reference evidence="7 8" key="1">
    <citation type="submission" date="2018-08" db="EMBL/GenBank/DDBJ databases">
        <title>A genome reference for cultivated species of the human gut microbiota.</title>
        <authorList>
            <person name="Zou Y."/>
            <person name="Xue W."/>
            <person name="Luo G."/>
        </authorList>
    </citation>
    <scope>NUCLEOTIDE SEQUENCE [LARGE SCALE GENOMIC DNA]</scope>
    <source>
        <strain evidence="7 8">AF16-14</strain>
    </source>
</reference>
<dbReference type="EC" id="3.2.2.9" evidence="2"/>
<dbReference type="PANTHER" id="PTHR46832:SF1">
    <property type="entry name" value="5'-METHYLTHIOADENOSINE_S-ADENOSYLHOMOCYSTEINE NUCLEOSIDASE"/>
    <property type="match status" value="1"/>
</dbReference>
<dbReference type="GO" id="GO:0008782">
    <property type="term" value="F:adenosylhomocysteine nucleosidase activity"/>
    <property type="evidence" value="ECO:0007669"/>
    <property type="project" value="UniProtKB-EC"/>
</dbReference>
<name>A0A412TTP7_9BACT</name>
<dbReference type="InterPro" id="IPR000845">
    <property type="entry name" value="Nucleoside_phosphorylase_d"/>
</dbReference>
<proteinExistence type="predicted"/>
<sequence>MKIGIIVAMGGEFRLVEALLSGKKEQEIRGYRYVTGQLGEKEIVLTQCGIGKVCAAVGTVEMIRYFSPDYILNTGVAGGIDARLRVMDMVVGKEVVYHDVWCGTGNEMGQVQGMPARYKADSKLLSAALSVTSDIALCEGLICSGDRFITDRVALEGIKENFPEGLAVDMESGAIAQVCHMYATPFLSCRIISDTPGQVENHALQYQDFWTAASEKSFEILKQLVNQVTE</sequence>
<evidence type="ECO:0000256" key="1">
    <source>
        <dbReference type="ARBA" id="ARBA00004945"/>
    </source>
</evidence>
<gene>
    <name evidence="7" type="ORF">DWW57_06760</name>
</gene>
<evidence type="ECO:0000256" key="5">
    <source>
        <dbReference type="ARBA" id="ARBA00023167"/>
    </source>
</evidence>
<evidence type="ECO:0000259" key="6">
    <source>
        <dbReference type="Pfam" id="PF01048"/>
    </source>
</evidence>
<dbReference type="GO" id="GO:0009164">
    <property type="term" value="P:nucleoside catabolic process"/>
    <property type="evidence" value="ECO:0007669"/>
    <property type="project" value="InterPro"/>
</dbReference>
<evidence type="ECO:0000256" key="2">
    <source>
        <dbReference type="ARBA" id="ARBA00011974"/>
    </source>
</evidence>
<dbReference type="NCBIfam" id="TIGR01704">
    <property type="entry name" value="MTA_SAH-Nsdase"/>
    <property type="match status" value="1"/>
</dbReference>
<evidence type="ECO:0000313" key="8">
    <source>
        <dbReference type="Proteomes" id="UP000284243"/>
    </source>
</evidence>
<accession>A0A412TTP7</accession>
<dbReference type="EMBL" id="QRYC01000006">
    <property type="protein sequence ID" value="RGU57245.1"/>
    <property type="molecule type" value="Genomic_DNA"/>
</dbReference>